<evidence type="ECO:0000256" key="4">
    <source>
        <dbReference type="ARBA" id="ARBA00022837"/>
    </source>
</evidence>
<dbReference type="PANTHER" id="PTHR42693">
    <property type="entry name" value="ARYLSULFATASE FAMILY MEMBER"/>
    <property type="match status" value="1"/>
</dbReference>
<dbReference type="SUPFAM" id="SSF53649">
    <property type="entry name" value="Alkaline phosphatase-like"/>
    <property type="match status" value="1"/>
</dbReference>
<dbReference type="InterPro" id="IPR050738">
    <property type="entry name" value="Sulfatase"/>
</dbReference>
<dbReference type="Gene3D" id="3.30.1120.10">
    <property type="match status" value="1"/>
</dbReference>
<evidence type="ECO:0000313" key="6">
    <source>
        <dbReference type="EMBL" id="BAX82400.1"/>
    </source>
</evidence>
<gene>
    <name evidence="6" type="ORF">ALGA_4109</name>
</gene>
<dbReference type="EMBL" id="AP018042">
    <property type="protein sequence ID" value="BAX82400.1"/>
    <property type="molecule type" value="Genomic_DNA"/>
</dbReference>
<dbReference type="GO" id="GO:0004065">
    <property type="term" value="F:arylsulfatase activity"/>
    <property type="evidence" value="ECO:0007669"/>
    <property type="project" value="TreeGrafter"/>
</dbReference>
<evidence type="ECO:0000256" key="2">
    <source>
        <dbReference type="ARBA" id="ARBA00022723"/>
    </source>
</evidence>
<evidence type="ECO:0000259" key="5">
    <source>
        <dbReference type="Pfam" id="PF00884"/>
    </source>
</evidence>
<keyword evidence="2" id="KW-0479">Metal-binding</keyword>
<comment type="similarity">
    <text evidence="1">Belongs to the sulfatase family.</text>
</comment>
<dbReference type="InterPro" id="IPR017850">
    <property type="entry name" value="Alkaline_phosphatase_core_sf"/>
</dbReference>
<dbReference type="GO" id="GO:0046872">
    <property type="term" value="F:metal ion binding"/>
    <property type="evidence" value="ECO:0007669"/>
    <property type="project" value="UniProtKB-KW"/>
</dbReference>
<keyword evidence="3" id="KW-0378">Hydrolase</keyword>
<feature type="domain" description="Sulfatase N-terminal" evidence="5">
    <location>
        <begin position="18"/>
        <end position="322"/>
    </location>
</feature>
<dbReference type="InterPro" id="IPR000917">
    <property type="entry name" value="Sulfatase_N"/>
</dbReference>
<proteinExistence type="inferred from homology"/>
<evidence type="ECO:0000256" key="1">
    <source>
        <dbReference type="ARBA" id="ARBA00008779"/>
    </source>
</evidence>
<protein>
    <recommendedName>
        <fullName evidence="5">Sulfatase N-terminal domain-containing protein</fullName>
    </recommendedName>
</protein>
<reference evidence="7" key="2">
    <citation type="journal article" date="2020" name="Antonie Van Leeuwenhoek">
        <title>Labilibaculum antarcticum sp. nov., a novel facultative anaerobic, psychrotorelant bacterium isolated from marine sediment of Antarctica.</title>
        <authorList>
            <person name="Watanabe M."/>
            <person name="Kojima H."/>
            <person name="Fukui M."/>
        </authorList>
    </citation>
    <scope>NUCLEOTIDE SEQUENCE [LARGE SCALE GENOMIC DNA]</scope>
    <source>
        <strain evidence="7">SPP2</strain>
    </source>
</reference>
<name>A0A1Y1CQ40_9BACT</name>
<organism evidence="6 7">
    <name type="scientific">Labilibaculum antarcticum</name>
    <dbReference type="NCBI Taxonomy" id="1717717"/>
    <lineage>
        <taxon>Bacteria</taxon>
        <taxon>Pseudomonadati</taxon>
        <taxon>Bacteroidota</taxon>
        <taxon>Bacteroidia</taxon>
        <taxon>Marinilabiliales</taxon>
        <taxon>Marinifilaceae</taxon>
        <taxon>Labilibaculum</taxon>
    </lineage>
</organism>
<reference evidence="6 7" key="1">
    <citation type="journal article" date="2018" name="Mar. Genomics">
        <title>Complete genome sequence of Marinifilaceae bacterium strain SPP2, isolated from the Antarctic marine sediment.</title>
        <authorList>
            <person name="Watanabe M."/>
            <person name="Kojima H."/>
            <person name="Fukui M."/>
        </authorList>
    </citation>
    <scope>NUCLEOTIDE SEQUENCE [LARGE SCALE GENOMIC DNA]</scope>
    <source>
        <strain evidence="6 7">SPP2</strain>
    </source>
</reference>
<dbReference type="KEGG" id="mbas:ALGA_4109"/>
<dbReference type="AlphaFoldDB" id="A0A1Y1CQ40"/>
<dbReference type="InterPro" id="IPR024607">
    <property type="entry name" value="Sulfatase_CS"/>
</dbReference>
<sequence length="464" mass="52011">MLLVTLASCQIGSQTEKPNIIVILADDAGYADFGFNGCEDLKTPNIDNLAQQGVVFSDAHVSSSVCSPSRAGIITGRYQQRYGHECNEGDGFTGLPKTEISLAKRLKTQGYNTAAFGKWHLGYAEGYHPNDRGFDYFYGFLAGGRSYFPDENNDRLGDTHAILENKKHVLFDGYLTDVLGVKASQYIEKNEGQPFFMYLAYNAVHTPMHATKEDLALFEGHSRQTLAAMTWALDRSVGNVIKTLKDKKMLDNTVIFFLSDNGGAHNNQSSNYPLNGFKGNEFEGGHRVPFLVYWKDKLKVGSYDGLSSSLDIGATACALAGVKGDFNLPLDGVNLMPYISGEKSEPPHDKLFWRKDKMAAARVGDYKLVRVQGLKSTVYDLDTDLGEKDNLAIEKPELKDQLENELKSWEEQMISPLWTEGHRWDTITYMIHEDLMLNRTVRVKDPSQLKEYKAMVKKSKMEMK</sequence>
<dbReference type="Gene3D" id="3.40.720.10">
    <property type="entry name" value="Alkaline Phosphatase, subunit A"/>
    <property type="match status" value="1"/>
</dbReference>
<keyword evidence="4" id="KW-0106">Calcium</keyword>
<dbReference type="PANTHER" id="PTHR42693:SF53">
    <property type="entry name" value="ENDO-4-O-SULFATASE"/>
    <property type="match status" value="1"/>
</dbReference>
<dbReference type="PROSITE" id="PS00523">
    <property type="entry name" value="SULFATASE_1"/>
    <property type="match status" value="1"/>
</dbReference>
<keyword evidence="7" id="KW-1185">Reference proteome</keyword>
<accession>A0A1Y1CQ40</accession>
<dbReference type="Proteomes" id="UP000218267">
    <property type="component" value="Chromosome"/>
</dbReference>
<evidence type="ECO:0000256" key="3">
    <source>
        <dbReference type="ARBA" id="ARBA00022801"/>
    </source>
</evidence>
<dbReference type="Pfam" id="PF00884">
    <property type="entry name" value="Sulfatase"/>
    <property type="match status" value="1"/>
</dbReference>
<evidence type="ECO:0000313" key="7">
    <source>
        <dbReference type="Proteomes" id="UP000218267"/>
    </source>
</evidence>